<dbReference type="AlphaFoldDB" id="A0A3B0SJN7"/>
<dbReference type="Pfam" id="PF21088">
    <property type="entry name" value="MS_channel_1st"/>
    <property type="match status" value="1"/>
</dbReference>
<organism evidence="11">
    <name type="scientific">hydrothermal vent metagenome</name>
    <dbReference type="NCBI Taxonomy" id="652676"/>
    <lineage>
        <taxon>unclassified sequences</taxon>
        <taxon>metagenomes</taxon>
        <taxon>ecological metagenomes</taxon>
    </lineage>
</organism>
<evidence type="ECO:0000256" key="4">
    <source>
        <dbReference type="ARBA" id="ARBA00022692"/>
    </source>
</evidence>
<dbReference type="Gene3D" id="3.30.70.100">
    <property type="match status" value="1"/>
</dbReference>
<evidence type="ECO:0000256" key="1">
    <source>
        <dbReference type="ARBA" id="ARBA00004651"/>
    </source>
</evidence>
<evidence type="ECO:0000256" key="2">
    <source>
        <dbReference type="ARBA" id="ARBA00008017"/>
    </source>
</evidence>
<evidence type="ECO:0000256" key="5">
    <source>
        <dbReference type="ARBA" id="ARBA00022989"/>
    </source>
</evidence>
<evidence type="ECO:0000259" key="8">
    <source>
        <dbReference type="Pfam" id="PF00924"/>
    </source>
</evidence>
<feature type="transmembrane region" description="Helical" evidence="7">
    <location>
        <begin position="40"/>
        <end position="60"/>
    </location>
</feature>
<name>A0A3B0SJN7_9ZZZZ</name>
<evidence type="ECO:0000256" key="3">
    <source>
        <dbReference type="ARBA" id="ARBA00022475"/>
    </source>
</evidence>
<keyword evidence="6 7" id="KW-0472">Membrane</keyword>
<proteinExistence type="inferred from homology"/>
<feature type="domain" description="Mechanosensitive ion channel MscS C-terminal" evidence="9">
    <location>
        <begin position="279"/>
        <end position="361"/>
    </location>
</feature>
<dbReference type="PANTHER" id="PTHR30566">
    <property type="entry name" value="YNAI-RELATED MECHANOSENSITIVE ION CHANNEL"/>
    <property type="match status" value="1"/>
</dbReference>
<reference evidence="11" key="1">
    <citation type="submission" date="2018-06" db="EMBL/GenBank/DDBJ databases">
        <authorList>
            <person name="Zhirakovskaya E."/>
        </authorList>
    </citation>
    <scope>NUCLEOTIDE SEQUENCE</scope>
</reference>
<dbReference type="Gene3D" id="1.10.287.1260">
    <property type="match status" value="1"/>
</dbReference>
<dbReference type="SUPFAM" id="SSF50182">
    <property type="entry name" value="Sm-like ribonucleoproteins"/>
    <property type="match status" value="1"/>
</dbReference>
<feature type="domain" description="Mechanosensitive ion channel transmembrane helices 2/3" evidence="10">
    <location>
        <begin position="163"/>
        <end position="203"/>
    </location>
</feature>
<feature type="transmembrane region" description="Helical" evidence="7">
    <location>
        <begin position="159"/>
        <end position="177"/>
    </location>
</feature>
<comment type="subcellular location">
    <subcellularLocation>
        <location evidence="1">Cell membrane</location>
        <topology evidence="1">Multi-pass membrane protein</topology>
    </subcellularLocation>
</comment>
<keyword evidence="5 7" id="KW-1133">Transmembrane helix</keyword>
<dbReference type="InterPro" id="IPR011014">
    <property type="entry name" value="MscS_channel_TM-2"/>
</dbReference>
<dbReference type="SUPFAM" id="SSF82689">
    <property type="entry name" value="Mechanosensitive channel protein MscS (YggB), C-terminal domain"/>
    <property type="match status" value="1"/>
</dbReference>
<dbReference type="Gene3D" id="2.30.30.60">
    <property type="match status" value="1"/>
</dbReference>
<protein>
    <submittedName>
        <fullName evidence="11">Potassium efflux system KefA protein / Small-conductance mechanosensitive channel</fullName>
    </submittedName>
</protein>
<keyword evidence="4 7" id="KW-0812">Transmembrane</keyword>
<gene>
    <name evidence="11" type="ORF">MNBD_ALPHA04-2385</name>
</gene>
<dbReference type="GO" id="GO:0005886">
    <property type="term" value="C:plasma membrane"/>
    <property type="evidence" value="ECO:0007669"/>
    <property type="project" value="UniProtKB-SubCell"/>
</dbReference>
<dbReference type="InterPro" id="IPR049142">
    <property type="entry name" value="MS_channel_1st"/>
</dbReference>
<dbReference type="SUPFAM" id="SSF82861">
    <property type="entry name" value="Mechanosensitive channel protein MscS (YggB), transmembrane region"/>
    <property type="match status" value="1"/>
</dbReference>
<dbReference type="InterPro" id="IPR023408">
    <property type="entry name" value="MscS_beta-dom_sf"/>
</dbReference>
<feature type="domain" description="Mechanosensitive ion channel MscS" evidence="8">
    <location>
        <begin position="205"/>
        <end position="271"/>
    </location>
</feature>
<evidence type="ECO:0000256" key="6">
    <source>
        <dbReference type="ARBA" id="ARBA00023136"/>
    </source>
</evidence>
<evidence type="ECO:0000259" key="9">
    <source>
        <dbReference type="Pfam" id="PF21082"/>
    </source>
</evidence>
<comment type="similarity">
    <text evidence="2">Belongs to the MscS (TC 1.A.23) family.</text>
</comment>
<sequence length="391" mass="43018">MTARTENGSAITPINPFGEGYSFSLETLVRQTSDWLATHYLELLLAAAVGTIIFFTLGGVKRYAERYVHNNEDLIGYRSIISKAIAKTGKFFMFMVAAEIISNYANAPGFLAQTIHVLFTISAVLQVAIWLREIILGLIVRKTSQDPAEHETLQNAMTLIRLLVTFILFAIAAIMILDNLGVDVTGLIAGLGVGGIAIGLAAQGIFSDLFAALSIIFDKPFRRGDVISYDTTTGTIEKIGLKSTRLRAVTGEEIIISNTNLLDKEIINMTRLARRRTRFAIGVIYQTKPEDARRIPDILKNIVEENNAVFIRSGFVGFGDSSINFELDFDIMSSEYEVVYEGRHKIGLAILQKFNEQGLEFAYPTQTTFTAAPDGTMVMPYPEGGFGAATK</sequence>
<dbReference type="InterPro" id="IPR011066">
    <property type="entry name" value="MscS_channel_C_sf"/>
</dbReference>
<dbReference type="Pfam" id="PF00924">
    <property type="entry name" value="MS_channel_2nd"/>
    <property type="match status" value="1"/>
</dbReference>
<dbReference type="PANTHER" id="PTHR30566:SF25">
    <property type="entry name" value="INNER MEMBRANE PROTEIN"/>
    <property type="match status" value="1"/>
</dbReference>
<evidence type="ECO:0000259" key="10">
    <source>
        <dbReference type="Pfam" id="PF21088"/>
    </source>
</evidence>
<dbReference type="InterPro" id="IPR006685">
    <property type="entry name" value="MscS_channel_2nd"/>
</dbReference>
<feature type="transmembrane region" description="Helical" evidence="7">
    <location>
        <begin position="117"/>
        <end position="139"/>
    </location>
</feature>
<evidence type="ECO:0000256" key="7">
    <source>
        <dbReference type="SAM" id="Phobius"/>
    </source>
</evidence>
<evidence type="ECO:0000313" key="11">
    <source>
        <dbReference type="EMBL" id="VAW02592.1"/>
    </source>
</evidence>
<dbReference type="InterPro" id="IPR049278">
    <property type="entry name" value="MS_channel_C"/>
</dbReference>
<feature type="transmembrane region" description="Helical" evidence="7">
    <location>
        <begin position="189"/>
        <end position="217"/>
    </location>
</feature>
<keyword evidence="3" id="KW-1003">Cell membrane</keyword>
<dbReference type="InterPro" id="IPR010920">
    <property type="entry name" value="LSM_dom_sf"/>
</dbReference>
<dbReference type="EMBL" id="UOEF01000352">
    <property type="protein sequence ID" value="VAW02592.1"/>
    <property type="molecule type" value="Genomic_DNA"/>
</dbReference>
<dbReference type="GO" id="GO:0055085">
    <property type="term" value="P:transmembrane transport"/>
    <property type="evidence" value="ECO:0007669"/>
    <property type="project" value="InterPro"/>
</dbReference>
<dbReference type="Pfam" id="PF21082">
    <property type="entry name" value="MS_channel_3rd"/>
    <property type="match status" value="1"/>
</dbReference>
<feature type="transmembrane region" description="Helical" evidence="7">
    <location>
        <begin position="91"/>
        <end position="111"/>
    </location>
</feature>
<accession>A0A3B0SJN7</accession>